<evidence type="ECO:0000256" key="1">
    <source>
        <dbReference type="ARBA" id="ARBA00001164"/>
    </source>
</evidence>
<evidence type="ECO:0000313" key="12">
    <source>
        <dbReference type="Proteomes" id="UP000004949"/>
    </source>
</evidence>
<dbReference type="InterPro" id="IPR044643">
    <property type="entry name" value="TrpF_fam"/>
</dbReference>
<dbReference type="InterPro" id="IPR001240">
    <property type="entry name" value="PRAI_dom"/>
</dbReference>
<proteinExistence type="inferred from homology"/>
<organism evidence="11 12">
    <name type="scientific">Gluconobacter morbifer G707</name>
    <dbReference type="NCBI Taxonomy" id="1088869"/>
    <lineage>
        <taxon>Bacteria</taxon>
        <taxon>Pseudomonadati</taxon>
        <taxon>Pseudomonadota</taxon>
        <taxon>Alphaproteobacteria</taxon>
        <taxon>Acetobacterales</taxon>
        <taxon>Acetobacteraceae</taxon>
        <taxon>Gluconobacter</taxon>
    </lineage>
</organism>
<gene>
    <name evidence="9" type="primary">trpF</name>
    <name evidence="11" type="ORF">GMO_10330</name>
</gene>
<protein>
    <recommendedName>
        <fullName evidence="4 9">N-(5'-phosphoribosyl)anthranilate isomerase</fullName>
        <shortName evidence="9">PRAI</shortName>
        <ecNumber evidence="3 9">5.3.1.24</ecNumber>
    </recommendedName>
</protein>
<name>G6XIT7_9PROT</name>
<evidence type="ECO:0000256" key="4">
    <source>
        <dbReference type="ARBA" id="ARBA00022272"/>
    </source>
</evidence>
<comment type="pathway">
    <text evidence="2 9">Amino-acid biosynthesis; L-tryptophan biosynthesis; L-tryptophan from chorismate: step 3/5.</text>
</comment>
<dbReference type="RefSeq" id="WP_008851182.1">
    <property type="nucleotide sequence ID" value="NZ_AGQV01000002.1"/>
</dbReference>
<dbReference type="HAMAP" id="MF_00135">
    <property type="entry name" value="PRAI"/>
    <property type="match status" value="1"/>
</dbReference>
<evidence type="ECO:0000256" key="7">
    <source>
        <dbReference type="ARBA" id="ARBA00023141"/>
    </source>
</evidence>
<dbReference type="EC" id="5.3.1.24" evidence="3 9"/>
<evidence type="ECO:0000256" key="5">
    <source>
        <dbReference type="ARBA" id="ARBA00022605"/>
    </source>
</evidence>
<keyword evidence="6 9" id="KW-0822">Tryptophan biosynthesis</keyword>
<dbReference type="UniPathway" id="UPA00035">
    <property type="reaction ID" value="UER00042"/>
</dbReference>
<evidence type="ECO:0000313" key="11">
    <source>
        <dbReference type="EMBL" id="EHH68263.1"/>
    </source>
</evidence>
<evidence type="ECO:0000256" key="3">
    <source>
        <dbReference type="ARBA" id="ARBA00012572"/>
    </source>
</evidence>
<dbReference type="PATRIC" id="fig|1088869.3.peg.1033"/>
<evidence type="ECO:0000256" key="8">
    <source>
        <dbReference type="ARBA" id="ARBA00023235"/>
    </source>
</evidence>
<comment type="catalytic activity">
    <reaction evidence="1 9">
        <text>N-(5-phospho-beta-D-ribosyl)anthranilate = 1-(2-carboxyphenylamino)-1-deoxy-D-ribulose 5-phosphate</text>
        <dbReference type="Rhea" id="RHEA:21540"/>
        <dbReference type="ChEBI" id="CHEBI:18277"/>
        <dbReference type="ChEBI" id="CHEBI:58613"/>
        <dbReference type="EC" id="5.3.1.24"/>
    </reaction>
</comment>
<evidence type="ECO:0000256" key="2">
    <source>
        <dbReference type="ARBA" id="ARBA00004664"/>
    </source>
</evidence>
<evidence type="ECO:0000256" key="6">
    <source>
        <dbReference type="ARBA" id="ARBA00022822"/>
    </source>
</evidence>
<dbReference type="GO" id="GO:0004640">
    <property type="term" value="F:phosphoribosylanthranilate isomerase activity"/>
    <property type="evidence" value="ECO:0007669"/>
    <property type="project" value="UniProtKB-UniRule"/>
</dbReference>
<dbReference type="CDD" id="cd00405">
    <property type="entry name" value="PRAI"/>
    <property type="match status" value="1"/>
</dbReference>
<keyword evidence="12" id="KW-1185">Reference proteome</keyword>
<evidence type="ECO:0000259" key="10">
    <source>
        <dbReference type="Pfam" id="PF00697"/>
    </source>
</evidence>
<dbReference type="PANTHER" id="PTHR42894:SF1">
    <property type="entry name" value="N-(5'-PHOSPHORIBOSYL)ANTHRANILATE ISOMERASE"/>
    <property type="match status" value="1"/>
</dbReference>
<keyword evidence="7 9" id="KW-0057">Aromatic amino acid biosynthesis</keyword>
<dbReference type="InterPro" id="IPR013785">
    <property type="entry name" value="Aldolase_TIM"/>
</dbReference>
<keyword evidence="5 9" id="KW-0028">Amino-acid biosynthesis</keyword>
<dbReference type="OrthoDB" id="9796196at2"/>
<comment type="caution">
    <text evidence="11">The sequence shown here is derived from an EMBL/GenBank/DDBJ whole genome shotgun (WGS) entry which is preliminary data.</text>
</comment>
<accession>G6XIT7</accession>
<dbReference type="GO" id="GO:0000162">
    <property type="term" value="P:L-tryptophan biosynthetic process"/>
    <property type="evidence" value="ECO:0007669"/>
    <property type="project" value="UniProtKB-UniRule"/>
</dbReference>
<evidence type="ECO:0000256" key="9">
    <source>
        <dbReference type="HAMAP-Rule" id="MF_00135"/>
    </source>
</evidence>
<reference evidence="11 12" key="1">
    <citation type="submission" date="2011-10" db="EMBL/GenBank/DDBJ databases">
        <title>Genome sequence of Gluconobacter morbifer G707, isolated from Drosophila gut.</title>
        <authorList>
            <person name="Lee W.-J."/>
            <person name="Kim E.-K."/>
        </authorList>
    </citation>
    <scope>NUCLEOTIDE SEQUENCE [LARGE SCALE GENOMIC DNA]</scope>
    <source>
        <strain evidence="11 12">G707</strain>
    </source>
</reference>
<dbReference type="Gene3D" id="3.20.20.70">
    <property type="entry name" value="Aldolase class I"/>
    <property type="match status" value="1"/>
</dbReference>
<dbReference type="eggNOG" id="COG0135">
    <property type="taxonomic scope" value="Bacteria"/>
</dbReference>
<sequence length="218" mass="23753">MTGIKICGIRDRETMVLCADLKVDWVGFVFHPASPRFLTIDQASELDRSVPAASEKGPERAGLFVGASDDTIARTLAAVQLNVLQIYDTAERAAEIREKFGRPVWLAKGIKTAEDLPQYAVTDGYVIESPRTATDTRPGGLGRTFEWSLTAGWKAPCFWMLAGGLTPANVKNALRIAHPPAVDVSSGVEKERGHKSPLLIKNFVENIRQGVDLKSPLP</sequence>
<keyword evidence="8 9" id="KW-0413">Isomerase</keyword>
<dbReference type="EMBL" id="AGQV01000002">
    <property type="protein sequence ID" value="EHH68263.1"/>
    <property type="molecule type" value="Genomic_DNA"/>
</dbReference>
<dbReference type="Pfam" id="PF00697">
    <property type="entry name" value="PRAI"/>
    <property type="match status" value="1"/>
</dbReference>
<dbReference type="InterPro" id="IPR011060">
    <property type="entry name" value="RibuloseP-bd_barrel"/>
</dbReference>
<comment type="similarity">
    <text evidence="9">Belongs to the TrpF family.</text>
</comment>
<dbReference type="PANTHER" id="PTHR42894">
    <property type="entry name" value="N-(5'-PHOSPHORIBOSYL)ANTHRANILATE ISOMERASE"/>
    <property type="match status" value="1"/>
</dbReference>
<dbReference type="SUPFAM" id="SSF51366">
    <property type="entry name" value="Ribulose-phoshate binding barrel"/>
    <property type="match status" value="1"/>
</dbReference>
<dbReference type="STRING" id="1088869.GMO_10330"/>
<dbReference type="AlphaFoldDB" id="G6XIT7"/>
<dbReference type="Proteomes" id="UP000004949">
    <property type="component" value="Unassembled WGS sequence"/>
</dbReference>
<feature type="domain" description="N-(5'phosphoribosyl) anthranilate isomerase (PRAI)" evidence="10">
    <location>
        <begin position="4"/>
        <end position="206"/>
    </location>
</feature>